<reference evidence="3" key="1">
    <citation type="journal article" date="2019" name="Nat. Commun.">
        <title>The genome of broomcorn millet.</title>
        <authorList>
            <person name="Zou C."/>
            <person name="Miki D."/>
            <person name="Li D."/>
            <person name="Tang Q."/>
            <person name="Xiao L."/>
            <person name="Rajput S."/>
            <person name="Deng P."/>
            <person name="Jia W."/>
            <person name="Huang R."/>
            <person name="Zhang M."/>
            <person name="Sun Y."/>
            <person name="Hu J."/>
            <person name="Fu X."/>
            <person name="Schnable P.S."/>
            <person name="Li F."/>
            <person name="Zhang H."/>
            <person name="Feng B."/>
            <person name="Zhu X."/>
            <person name="Liu R."/>
            <person name="Schnable J.C."/>
            <person name="Zhu J.-K."/>
            <person name="Zhang H."/>
        </authorList>
    </citation>
    <scope>NUCLEOTIDE SEQUENCE [LARGE SCALE GENOMIC DNA]</scope>
</reference>
<protein>
    <submittedName>
        <fullName evidence="2">Uncharacterized protein</fullName>
    </submittedName>
</protein>
<organism evidence="2 3">
    <name type="scientific">Panicum miliaceum</name>
    <name type="common">Proso millet</name>
    <name type="synonym">Broomcorn millet</name>
    <dbReference type="NCBI Taxonomy" id="4540"/>
    <lineage>
        <taxon>Eukaryota</taxon>
        <taxon>Viridiplantae</taxon>
        <taxon>Streptophyta</taxon>
        <taxon>Embryophyta</taxon>
        <taxon>Tracheophyta</taxon>
        <taxon>Spermatophyta</taxon>
        <taxon>Magnoliopsida</taxon>
        <taxon>Liliopsida</taxon>
        <taxon>Poales</taxon>
        <taxon>Poaceae</taxon>
        <taxon>PACMAD clade</taxon>
        <taxon>Panicoideae</taxon>
        <taxon>Panicodae</taxon>
        <taxon>Paniceae</taxon>
        <taxon>Panicinae</taxon>
        <taxon>Panicum</taxon>
        <taxon>Panicum sect. Panicum</taxon>
    </lineage>
</organism>
<accession>A0A3L6QXV4</accession>
<feature type="compositionally biased region" description="Basic and acidic residues" evidence="1">
    <location>
        <begin position="217"/>
        <end position="245"/>
    </location>
</feature>
<keyword evidence="3" id="KW-1185">Reference proteome</keyword>
<evidence type="ECO:0000256" key="1">
    <source>
        <dbReference type="SAM" id="MobiDB-lite"/>
    </source>
</evidence>
<feature type="region of interest" description="Disordered" evidence="1">
    <location>
        <begin position="183"/>
        <end position="203"/>
    </location>
</feature>
<dbReference type="Proteomes" id="UP000275267">
    <property type="component" value="Unassembled WGS sequence"/>
</dbReference>
<dbReference type="AlphaFoldDB" id="A0A3L6QXV4"/>
<evidence type="ECO:0000313" key="3">
    <source>
        <dbReference type="Proteomes" id="UP000275267"/>
    </source>
</evidence>
<name>A0A3L6QXV4_PANMI</name>
<proteinExistence type="predicted"/>
<sequence length="251" mass="27721">MKRGGEGTAQQFLINLIFIPEEERWRNLRAGDDEEKGNENPSFRLPVIDSSSSVEARPAPDRIAHPQYVPALERPPNDLHHRRSRLPQRCGTHPPALALLSSSISISNSSAGSGSGTVKRLGPSRHLDGCRCPSEDTRLISPCTPWCPSANARHVLPSASTGREAAGQRGPWLVPDVNHRDLGGRCQSPAAATPPPTRDGLPSHLLWCRRREQRRAGRRTDQWIMDTEGRGGLEKYNGEREETDTRLTGSR</sequence>
<feature type="region of interest" description="Disordered" evidence="1">
    <location>
        <begin position="28"/>
        <end position="59"/>
    </location>
</feature>
<gene>
    <name evidence="2" type="ORF">C2845_PM08G16660</name>
</gene>
<evidence type="ECO:0000313" key="2">
    <source>
        <dbReference type="EMBL" id="RLM91508.1"/>
    </source>
</evidence>
<dbReference type="EMBL" id="PQIB02000010">
    <property type="protein sequence ID" value="RLM91508.1"/>
    <property type="molecule type" value="Genomic_DNA"/>
</dbReference>
<feature type="region of interest" description="Disordered" evidence="1">
    <location>
        <begin position="217"/>
        <end position="251"/>
    </location>
</feature>
<comment type="caution">
    <text evidence="2">The sequence shown here is derived from an EMBL/GenBank/DDBJ whole genome shotgun (WGS) entry which is preliminary data.</text>
</comment>